<dbReference type="PANTHER" id="PTHR30007:SF1">
    <property type="entry name" value="BLR1914 PROTEIN"/>
    <property type="match status" value="1"/>
</dbReference>
<organism evidence="3 4">
    <name type="scientific">Sphingomonas koreensis</name>
    <dbReference type="NCBI Taxonomy" id="93064"/>
    <lineage>
        <taxon>Bacteria</taxon>
        <taxon>Pseudomonadati</taxon>
        <taxon>Pseudomonadota</taxon>
        <taxon>Alphaproteobacteria</taxon>
        <taxon>Sphingomonadales</taxon>
        <taxon>Sphingomonadaceae</taxon>
        <taxon>Sphingomonas</taxon>
    </lineage>
</organism>
<dbReference type="GO" id="GO:0003677">
    <property type="term" value="F:DNA binding"/>
    <property type="evidence" value="ECO:0007669"/>
    <property type="project" value="InterPro"/>
</dbReference>
<evidence type="ECO:0000313" key="4">
    <source>
        <dbReference type="Proteomes" id="UP000287746"/>
    </source>
</evidence>
<proteinExistence type="predicted"/>
<name>A0A430FXK4_9SPHN</name>
<gene>
    <name evidence="3" type="ORF">DAH66_21810</name>
</gene>
<dbReference type="EMBL" id="QQYZ01000040">
    <property type="protein sequence ID" value="RSY76362.1"/>
    <property type="molecule type" value="Genomic_DNA"/>
</dbReference>
<comment type="caution">
    <text evidence="3">The sequence shown here is derived from an EMBL/GenBank/DDBJ whole genome shotgun (WGS) entry which is preliminary data.</text>
</comment>
<dbReference type="Pfam" id="PF01609">
    <property type="entry name" value="DDE_Tnp_1"/>
    <property type="match status" value="1"/>
</dbReference>
<feature type="domain" description="Transposase IS4-like" evidence="1">
    <location>
        <begin position="90"/>
        <end position="247"/>
    </location>
</feature>
<protein>
    <submittedName>
        <fullName evidence="3">IS5 family transposase</fullName>
    </submittedName>
</protein>
<dbReference type="GO" id="GO:0004803">
    <property type="term" value="F:transposase activity"/>
    <property type="evidence" value="ECO:0007669"/>
    <property type="project" value="InterPro"/>
</dbReference>
<dbReference type="Pfam" id="PF13340">
    <property type="entry name" value="DUF4096"/>
    <property type="match status" value="1"/>
</dbReference>
<feature type="domain" description="Insertion element IS402-like" evidence="2">
    <location>
        <begin position="8"/>
        <end position="79"/>
    </location>
</feature>
<dbReference type="Proteomes" id="UP000287746">
    <property type="component" value="Unassembled WGS sequence"/>
</dbReference>
<reference evidence="3 4" key="1">
    <citation type="submission" date="2018-07" db="EMBL/GenBank/DDBJ databases">
        <title>Genomic and Epidemiologic Investigation of an Indolent Hospital Outbreak.</title>
        <authorList>
            <person name="Johnson R.C."/>
            <person name="Deming C."/>
            <person name="Conlan S."/>
            <person name="Zellmer C.J."/>
            <person name="Michelin A.V."/>
            <person name="Lee-Lin S."/>
            <person name="Thomas P.J."/>
            <person name="Park M."/>
            <person name="Weingarten R.A."/>
            <person name="Less J."/>
            <person name="Dekker J.P."/>
            <person name="Frank K.M."/>
            <person name="Musser K.A."/>
            <person name="Mcquiston J.R."/>
            <person name="Henderson D.K."/>
            <person name="Lau A.F."/>
            <person name="Palmore T.N."/>
            <person name="Segre J.A."/>
        </authorList>
    </citation>
    <scope>NUCLEOTIDE SEQUENCE [LARGE SCALE GENOMIC DNA]</scope>
    <source>
        <strain evidence="3 4">SK-CDC1_0717</strain>
    </source>
</reference>
<dbReference type="PANTHER" id="PTHR30007">
    <property type="entry name" value="PHP DOMAIN PROTEIN"/>
    <property type="match status" value="1"/>
</dbReference>
<dbReference type="InterPro" id="IPR002559">
    <property type="entry name" value="Transposase_11"/>
</dbReference>
<evidence type="ECO:0000259" key="2">
    <source>
        <dbReference type="Pfam" id="PF13340"/>
    </source>
</evidence>
<accession>A0A430FXK4</accession>
<dbReference type="GO" id="GO:0006313">
    <property type="term" value="P:DNA transposition"/>
    <property type="evidence" value="ECO:0007669"/>
    <property type="project" value="InterPro"/>
</dbReference>
<dbReference type="NCBIfam" id="NF033580">
    <property type="entry name" value="transpos_IS5_3"/>
    <property type="match status" value="1"/>
</dbReference>
<dbReference type="AlphaFoldDB" id="A0A430FXK4"/>
<evidence type="ECO:0000259" key="1">
    <source>
        <dbReference type="Pfam" id="PF01609"/>
    </source>
</evidence>
<dbReference type="InterPro" id="IPR025161">
    <property type="entry name" value="IS402-like_dom"/>
</dbReference>
<sequence length="252" mass="28488">MARHLFWLSDEAWAAIEPHLPHGKPGKPRVDDRTVISGILHVLKTGCRWRDVPAAYGPPTTIYNRYNRWAARGIWQRMFEKIAGAGAVPDELSIDSTHVKAHRSAAGSKKGEWQEAIGRSRGGRTCKIHCLADDRGRPVAFTLTPGNIADISVAMPLLGVAAPAKRLLADKAYDADSLRNWLKQRRIKAVIPSTASRRTPYPLDKHIYRRRNVIERLFCRLKNWRRIATRYDRHASNYLAAIALAATVIFWL</sequence>
<evidence type="ECO:0000313" key="3">
    <source>
        <dbReference type="EMBL" id="RSY76362.1"/>
    </source>
</evidence>